<organism evidence="4 5">
    <name type="scientific">Pleurotus eryngii</name>
    <name type="common">Boletus of the steppes</name>
    <dbReference type="NCBI Taxonomy" id="5323"/>
    <lineage>
        <taxon>Eukaryota</taxon>
        <taxon>Fungi</taxon>
        <taxon>Dikarya</taxon>
        <taxon>Basidiomycota</taxon>
        <taxon>Agaricomycotina</taxon>
        <taxon>Agaricomycetes</taxon>
        <taxon>Agaricomycetidae</taxon>
        <taxon>Agaricales</taxon>
        <taxon>Pleurotineae</taxon>
        <taxon>Pleurotaceae</taxon>
        <taxon>Pleurotus</taxon>
    </lineage>
</organism>
<dbReference type="Proteomes" id="UP000807025">
    <property type="component" value="Unassembled WGS sequence"/>
</dbReference>
<protein>
    <submittedName>
        <fullName evidence="4">Uncharacterized protein</fullName>
    </submittedName>
</protein>
<keyword evidence="5" id="KW-1185">Reference proteome</keyword>
<dbReference type="OrthoDB" id="3234968at2759"/>
<evidence type="ECO:0000313" key="5">
    <source>
        <dbReference type="Proteomes" id="UP000807025"/>
    </source>
</evidence>
<keyword evidence="3" id="KW-0732">Signal</keyword>
<feature type="transmembrane region" description="Helical" evidence="2">
    <location>
        <begin position="220"/>
        <end position="243"/>
    </location>
</feature>
<dbReference type="AlphaFoldDB" id="A0A9P6A4D5"/>
<feature type="compositionally biased region" description="Low complexity" evidence="1">
    <location>
        <begin position="168"/>
        <end position="197"/>
    </location>
</feature>
<evidence type="ECO:0000313" key="4">
    <source>
        <dbReference type="EMBL" id="KAF9498748.1"/>
    </source>
</evidence>
<keyword evidence="2" id="KW-0812">Transmembrane</keyword>
<feature type="region of interest" description="Disordered" evidence="1">
    <location>
        <begin position="168"/>
        <end position="215"/>
    </location>
</feature>
<proteinExistence type="predicted"/>
<evidence type="ECO:0000256" key="2">
    <source>
        <dbReference type="SAM" id="Phobius"/>
    </source>
</evidence>
<gene>
    <name evidence="4" type="ORF">BDN71DRAFT_1503806</name>
</gene>
<feature type="chain" id="PRO_5040192807" evidence="3">
    <location>
        <begin position="23"/>
        <end position="359"/>
    </location>
</feature>
<reference evidence="4" key="1">
    <citation type="submission" date="2020-11" db="EMBL/GenBank/DDBJ databases">
        <authorList>
            <consortium name="DOE Joint Genome Institute"/>
            <person name="Ahrendt S."/>
            <person name="Riley R."/>
            <person name="Andreopoulos W."/>
            <person name="Labutti K."/>
            <person name="Pangilinan J."/>
            <person name="Ruiz-Duenas F.J."/>
            <person name="Barrasa J.M."/>
            <person name="Sanchez-Garcia M."/>
            <person name="Camarero S."/>
            <person name="Miyauchi S."/>
            <person name="Serrano A."/>
            <person name="Linde D."/>
            <person name="Babiker R."/>
            <person name="Drula E."/>
            <person name="Ayuso-Fernandez I."/>
            <person name="Pacheco R."/>
            <person name="Padilla G."/>
            <person name="Ferreira P."/>
            <person name="Barriuso J."/>
            <person name="Kellner H."/>
            <person name="Castanera R."/>
            <person name="Alfaro M."/>
            <person name="Ramirez L."/>
            <person name="Pisabarro A.G."/>
            <person name="Kuo A."/>
            <person name="Tritt A."/>
            <person name="Lipzen A."/>
            <person name="He G."/>
            <person name="Yan M."/>
            <person name="Ng V."/>
            <person name="Cullen D."/>
            <person name="Martin F."/>
            <person name="Rosso M.-N."/>
            <person name="Henrissat B."/>
            <person name="Hibbett D."/>
            <person name="Martinez A.T."/>
            <person name="Grigoriev I.V."/>
        </authorList>
    </citation>
    <scope>NUCLEOTIDE SEQUENCE</scope>
    <source>
        <strain evidence="4">ATCC 90797</strain>
    </source>
</reference>
<comment type="caution">
    <text evidence="4">The sequence shown here is derived from an EMBL/GenBank/DDBJ whole genome shotgun (WGS) entry which is preliminary data.</text>
</comment>
<dbReference type="Gene3D" id="2.60.120.260">
    <property type="entry name" value="Galactose-binding domain-like"/>
    <property type="match status" value="1"/>
</dbReference>
<dbReference type="EMBL" id="MU154536">
    <property type="protein sequence ID" value="KAF9498748.1"/>
    <property type="molecule type" value="Genomic_DNA"/>
</dbReference>
<name>A0A9P6A4D5_PLEER</name>
<evidence type="ECO:0000256" key="3">
    <source>
        <dbReference type="SAM" id="SignalP"/>
    </source>
</evidence>
<evidence type="ECO:0000256" key="1">
    <source>
        <dbReference type="SAM" id="MobiDB-lite"/>
    </source>
</evidence>
<feature type="signal peptide" evidence="3">
    <location>
        <begin position="1"/>
        <end position="22"/>
    </location>
</feature>
<keyword evidence="2" id="KW-0472">Membrane</keyword>
<keyword evidence="2" id="KW-1133">Transmembrane helix</keyword>
<sequence>MRGRPLIVRALLALSHVIGIRAARDVTIDDDSPLIRYEGAWNRSDRNAFSFGGTHASSTDPTTAKATFRFTGIAVHFLAPLWHIPIAVTLTLDQRPPDVVDLQTPGTPQGTTWEAETSARRWSMTGLDNVSHTLVVTYGRPQNTTQPPAQFTVVDGFTYTVGDETASAATSSSNSLGSSTSSTSSGSPSQTSDSVGSMDNPSDTPRGGSGGSSNSSTTTLIAGLVGALVSTSLIAGIALFILWRRKQKRNAQAVLGVPPPADPGSPDAPPAAIPYPYQQSAAQPNQAVYDPRSSMSEVSGVGNTPVISASSGKRIVLSPSTLLPGSYHGAVGSTTGSSAALLSANPFEDNEQAPPAYSG</sequence>
<accession>A0A9P6A4D5</accession>